<keyword evidence="1" id="KW-1133">Transmembrane helix</keyword>
<reference evidence="2" key="1">
    <citation type="submission" date="2021-05" db="EMBL/GenBank/DDBJ databases">
        <authorList>
            <person name="Alioto T."/>
            <person name="Alioto T."/>
            <person name="Gomez Garrido J."/>
        </authorList>
    </citation>
    <scope>NUCLEOTIDE SEQUENCE</scope>
</reference>
<proteinExistence type="predicted"/>
<dbReference type="EMBL" id="HBUF01012657">
    <property type="protein sequence ID" value="CAG6608678.1"/>
    <property type="molecule type" value="Transcribed_RNA"/>
</dbReference>
<keyword evidence="1" id="KW-0812">Transmembrane</keyword>
<organism evidence="2">
    <name type="scientific">Cacopsylla melanoneura</name>
    <dbReference type="NCBI Taxonomy" id="428564"/>
    <lineage>
        <taxon>Eukaryota</taxon>
        <taxon>Metazoa</taxon>
        <taxon>Ecdysozoa</taxon>
        <taxon>Arthropoda</taxon>
        <taxon>Hexapoda</taxon>
        <taxon>Insecta</taxon>
        <taxon>Pterygota</taxon>
        <taxon>Neoptera</taxon>
        <taxon>Paraneoptera</taxon>
        <taxon>Hemiptera</taxon>
        <taxon>Sternorrhyncha</taxon>
        <taxon>Psylloidea</taxon>
        <taxon>Psyllidae</taxon>
        <taxon>Psyllinae</taxon>
        <taxon>Cacopsylla</taxon>
    </lineage>
</organism>
<dbReference type="AlphaFoldDB" id="A0A8D8PPI7"/>
<keyword evidence="1" id="KW-0472">Membrane</keyword>
<feature type="transmembrane region" description="Helical" evidence="1">
    <location>
        <begin position="211"/>
        <end position="230"/>
    </location>
</feature>
<evidence type="ECO:0000256" key="1">
    <source>
        <dbReference type="SAM" id="Phobius"/>
    </source>
</evidence>
<protein>
    <submittedName>
        <fullName evidence="2">Uncharacterized protein</fullName>
    </submittedName>
</protein>
<sequence length="235" mass="27784">MPLLCIEISLVSSTYYLQCRMKRYTSMYKNEIPNQGRGVPHNLPSEQVCICKFSVLFLRACGRFDYFQTTWCRYVHVHKKVREKLSKHHQFMSFQRSDSKPCWLECPWSGRSISFCSIILNAEDSFPNNLSSFFHFGKVFRSSHFFFEYLNVNIINSTIHLDQLLLHKLDRVTNLFTHVMLFLSYPIRRMNAVHHSVISELELPQRLSVEGAFIIHIIEFLIDLLLVLVIRMKLE</sequence>
<evidence type="ECO:0000313" key="2">
    <source>
        <dbReference type="EMBL" id="CAG6608678.1"/>
    </source>
</evidence>
<accession>A0A8D8PPI7</accession>
<name>A0A8D8PPI7_9HEMI</name>